<dbReference type="GO" id="GO:0055085">
    <property type="term" value="P:transmembrane transport"/>
    <property type="evidence" value="ECO:0007669"/>
    <property type="project" value="InterPro"/>
</dbReference>
<dbReference type="GO" id="GO:0005743">
    <property type="term" value="C:mitochondrial inner membrane"/>
    <property type="evidence" value="ECO:0007669"/>
    <property type="project" value="UniProtKB-SubCell"/>
</dbReference>
<dbReference type="InterPro" id="IPR002067">
    <property type="entry name" value="MCP"/>
</dbReference>
<evidence type="ECO:0000256" key="7">
    <source>
        <dbReference type="ARBA" id="ARBA00022989"/>
    </source>
</evidence>
<dbReference type="InterPro" id="IPR050391">
    <property type="entry name" value="Mito_Metabolite_Transporter"/>
</dbReference>
<evidence type="ECO:0000256" key="11">
    <source>
        <dbReference type="RuleBase" id="RU000488"/>
    </source>
</evidence>
<dbReference type="PANTHER" id="PTHR45618">
    <property type="entry name" value="MITOCHONDRIAL DICARBOXYLATE CARRIER-RELATED"/>
    <property type="match status" value="1"/>
</dbReference>
<evidence type="ECO:0000313" key="14">
    <source>
        <dbReference type="RefSeq" id="XP_022835144.1"/>
    </source>
</evidence>
<comment type="subcellular location">
    <subcellularLocation>
        <location evidence="1">Mitochondrion inner membrane</location>
        <topology evidence="1">Multi-pass membrane protein</topology>
    </subcellularLocation>
</comment>
<evidence type="ECO:0000313" key="13">
    <source>
        <dbReference type="Proteomes" id="UP000301870"/>
    </source>
</evidence>
<comment type="similarity">
    <text evidence="2 11">Belongs to the mitochondrial carrier (TC 2.A.29) family.</text>
</comment>
<evidence type="ECO:0000256" key="1">
    <source>
        <dbReference type="ARBA" id="ARBA00004448"/>
    </source>
</evidence>
<dbReference type="AlphaFoldDB" id="A0A9J7EUQ2"/>
<dbReference type="SUPFAM" id="SSF103506">
    <property type="entry name" value="Mitochondrial carrier"/>
    <property type="match status" value="1"/>
</dbReference>
<feature type="transmembrane region" description="Helical" evidence="12">
    <location>
        <begin position="20"/>
        <end position="39"/>
    </location>
</feature>
<keyword evidence="6" id="KW-0999">Mitochondrion inner membrane</keyword>
<dbReference type="PRINTS" id="PR00926">
    <property type="entry name" value="MITOCARRIER"/>
</dbReference>
<organism evidence="13 16">
    <name type="scientific">Spodoptera litura</name>
    <name type="common">Asian cotton leafworm</name>
    <dbReference type="NCBI Taxonomy" id="69820"/>
    <lineage>
        <taxon>Eukaryota</taxon>
        <taxon>Metazoa</taxon>
        <taxon>Ecdysozoa</taxon>
        <taxon>Arthropoda</taxon>
        <taxon>Hexapoda</taxon>
        <taxon>Insecta</taxon>
        <taxon>Pterygota</taxon>
        <taxon>Neoptera</taxon>
        <taxon>Endopterygota</taxon>
        <taxon>Lepidoptera</taxon>
        <taxon>Glossata</taxon>
        <taxon>Ditrysia</taxon>
        <taxon>Noctuoidea</taxon>
        <taxon>Noctuidae</taxon>
        <taxon>Amphipyrinae</taxon>
        <taxon>Spodoptera</taxon>
    </lineage>
</organism>
<evidence type="ECO:0000256" key="9">
    <source>
        <dbReference type="ARBA" id="ARBA00023136"/>
    </source>
</evidence>
<evidence type="ECO:0000256" key="12">
    <source>
        <dbReference type="SAM" id="Phobius"/>
    </source>
</evidence>
<name>A0A9J7EUQ2_SPOLT</name>
<dbReference type="Proteomes" id="UP000301870">
    <property type="component" value="Unplaced"/>
</dbReference>
<keyword evidence="5" id="KW-0677">Repeat</keyword>
<dbReference type="OrthoDB" id="448427at2759"/>
<sequence>MANSKEVKKNQEFMPKWVNFLIGGVSGFLLHSMLAICVVQPADLLKTRMQLLGPTGQHMSAFAVAKQILKKEGMLGFYTGISAALLRQATYTTARLGFFKVMFDIHAINRGDPTFPIKILMGMLAGGAGALIGNPCDVALVRMTADGRLPPEKRRNYKNVFDALGRIVREEGLFTLYRGAGATVSRAMVFNGAQLGSYSQAREMLLPHMGEGLPLHALSAMIAGFNTTVASLPVDIVKTRVQNSSGATSQVRVLFDIIKKEGFFALWSGMMPTYIRIGPMTILIFLFLEQFNALYFKLAARNS</sequence>
<evidence type="ECO:0000256" key="10">
    <source>
        <dbReference type="PROSITE-ProRule" id="PRU00282"/>
    </source>
</evidence>
<feature type="repeat" description="Solcar" evidence="10">
    <location>
        <begin position="211"/>
        <end position="294"/>
    </location>
</feature>
<evidence type="ECO:0000313" key="15">
    <source>
        <dbReference type="RefSeq" id="XP_022835145.1"/>
    </source>
</evidence>
<keyword evidence="9 10" id="KW-0472">Membrane</keyword>
<feature type="transmembrane region" description="Helical" evidence="12">
    <location>
        <begin position="264"/>
        <end position="288"/>
    </location>
</feature>
<dbReference type="RefSeq" id="XP_022835146.1">
    <property type="nucleotide sequence ID" value="XM_022979378.1"/>
</dbReference>
<evidence type="ECO:0000256" key="6">
    <source>
        <dbReference type="ARBA" id="ARBA00022792"/>
    </source>
</evidence>
<evidence type="ECO:0000256" key="3">
    <source>
        <dbReference type="ARBA" id="ARBA00022448"/>
    </source>
</evidence>
<dbReference type="RefSeq" id="XP_022835144.1">
    <property type="nucleotide sequence ID" value="XM_022979376.1"/>
</dbReference>
<dbReference type="Gene3D" id="1.50.40.10">
    <property type="entry name" value="Mitochondrial carrier domain"/>
    <property type="match status" value="1"/>
</dbReference>
<keyword evidence="4 10" id="KW-0812">Transmembrane</keyword>
<evidence type="ECO:0000256" key="2">
    <source>
        <dbReference type="ARBA" id="ARBA00006375"/>
    </source>
</evidence>
<dbReference type="Pfam" id="PF00153">
    <property type="entry name" value="Mito_carr"/>
    <property type="match status" value="3"/>
</dbReference>
<keyword evidence="3 11" id="KW-0813">Transport</keyword>
<dbReference type="KEGG" id="sliu:111362665"/>
<feature type="repeat" description="Solcar" evidence="10">
    <location>
        <begin position="113"/>
        <end position="204"/>
    </location>
</feature>
<reference evidence="14 15" key="1">
    <citation type="submission" date="2025-04" db="UniProtKB">
        <authorList>
            <consortium name="RefSeq"/>
        </authorList>
    </citation>
    <scope>IDENTIFICATION</scope>
    <source>
        <strain evidence="14 15">Ishihara</strain>
        <tissue evidence="14 15">Whole body</tissue>
    </source>
</reference>
<proteinExistence type="inferred from homology"/>
<dbReference type="FunFam" id="1.50.40.10:FF:000009">
    <property type="entry name" value="Mitochondrial 2-oxoglutarate/malate carrier protein"/>
    <property type="match status" value="1"/>
</dbReference>
<evidence type="ECO:0000313" key="16">
    <source>
        <dbReference type="RefSeq" id="XP_022835146.1"/>
    </source>
</evidence>
<keyword evidence="13" id="KW-1185">Reference proteome</keyword>
<evidence type="ECO:0000256" key="5">
    <source>
        <dbReference type="ARBA" id="ARBA00022737"/>
    </source>
</evidence>
<gene>
    <name evidence="14 15 16" type="primary">LOC111362665</name>
</gene>
<dbReference type="RefSeq" id="XP_022835145.1">
    <property type="nucleotide sequence ID" value="XM_022979377.1"/>
</dbReference>
<protein>
    <submittedName>
        <fullName evidence="14 15">Mitochondrial 2-oxoglutarate/malate carrier protein-like isoform X1</fullName>
    </submittedName>
</protein>
<keyword evidence="8" id="KW-0496">Mitochondrion</keyword>
<dbReference type="InterPro" id="IPR023395">
    <property type="entry name" value="MCP_dom_sf"/>
</dbReference>
<dbReference type="GeneID" id="111362665"/>
<evidence type="ECO:0000256" key="8">
    <source>
        <dbReference type="ARBA" id="ARBA00023128"/>
    </source>
</evidence>
<feature type="repeat" description="Solcar" evidence="10">
    <location>
        <begin position="18"/>
        <end position="105"/>
    </location>
</feature>
<dbReference type="PROSITE" id="PS50920">
    <property type="entry name" value="SOLCAR"/>
    <property type="match status" value="3"/>
</dbReference>
<keyword evidence="7 12" id="KW-1133">Transmembrane helix</keyword>
<evidence type="ECO:0000256" key="4">
    <source>
        <dbReference type="ARBA" id="ARBA00022692"/>
    </source>
</evidence>
<dbReference type="InterPro" id="IPR018108">
    <property type="entry name" value="MCP_transmembrane"/>
</dbReference>
<accession>A0A9J7EUQ2</accession>